<dbReference type="Gene3D" id="1.25.40.20">
    <property type="entry name" value="Ankyrin repeat-containing domain"/>
    <property type="match status" value="3"/>
</dbReference>
<dbReference type="EMBL" id="VDLU01000001">
    <property type="protein sequence ID" value="TNJ30210.1"/>
    <property type="molecule type" value="Genomic_DNA"/>
</dbReference>
<feature type="region of interest" description="Disordered" evidence="3">
    <location>
        <begin position="185"/>
        <end position="204"/>
    </location>
</feature>
<evidence type="ECO:0000256" key="2">
    <source>
        <dbReference type="SAM" id="Coils"/>
    </source>
</evidence>
<dbReference type="SMART" id="SM00248">
    <property type="entry name" value="ANK"/>
    <property type="match status" value="8"/>
</dbReference>
<dbReference type="PROSITE" id="PS50088">
    <property type="entry name" value="ANK_REPEAT"/>
    <property type="match status" value="1"/>
</dbReference>
<evidence type="ECO:0000256" key="1">
    <source>
        <dbReference type="PROSITE-ProRule" id="PRU00023"/>
    </source>
</evidence>
<dbReference type="PANTHER" id="PTHR24120">
    <property type="entry name" value="GH07239P"/>
    <property type="match status" value="1"/>
</dbReference>
<reference evidence="4 5" key="1">
    <citation type="submission" date="2019-05" db="EMBL/GenBank/DDBJ databases">
        <title>The compact genome of Giardia muris reveals important steps in the evolution of intestinal protozoan parasites.</title>
        <authorList>
            <person name="Xu F."/>
            <person name="Jimenez-Gonzalez A."/>
            <person name="Einarsson E."/>
            <person name="Astvaldsson A."/>
            <person name="Peirasmaki D."/>
            <person name="Eckmann L."/>
            <person name="Andersson J.O."/>
            <person name="Svard S.G."/>
            <person name="Jerlstrom-Hultqvist J."/>
        </authorList>
    </citation>
    <scope>NUCLEOTIDE SEQUENCE [LARGE SCALE GENOMIC DNA]</scope>
    <source>
        <strain evidence="4 5">Roberts-Thomson</strain>
    </source>
</reference>
<organism evidence="4 5">
    <name type="scientific">Giardia muris</name>
    <dbReference type="NCBI Taxonomy" id="5742"/>
    <lineage>
        <taxon>Eukaryota</taxon>
        <taxon>Metamonada</taxon>
        <taxon>Diplomonadida</taxon>
        <taxon>Hexamitidae</taxon>
        <taxon>Giardiinae</taxon>
        <taxon>Giardia</taxon>
    </lineage>
</organism>
<dbReference type="OrthoDB" id="4429489at2759"/>
<protein>
    <submittedName>
        <fullName evidence="4">Ankyrin repeat protein 1</fullName>
    </submittedName>
</protein>
<dbReference type="VEuPathDB" id="GiardiaDB:GMRT_14249"/>
<feature type="compositionally biased region" description="Low complexity" evidence="3">
    <location>
        <begin position="762"/>
        <end position="777"/>
    </location>
</feature>
<feature type="region of interest" description="Disordered" evidence="3">
    <location>
        <begin position="1078"/>
        <end position="1131"/>
    </location>
</feature>
<keyword evidence="1" id="KW-0040">ANK repeat</keyword>
<evidence type="ECO:0000313" key="4">
    <source>
        <dbReference type="EMBL" id="TNJ30210.1"/>
    </source>
</evidence>
<name>A0A4Z1SXF4_GIAMU</name>
<dbReference type="InterPro" id="IPR002110">
    <property type="entry name" value="Ankyrin_rpt"/>
</dbReference>
<dbReference type="Pfam" id="PF00023">
    <property type="entry name" value="Ank"/>
    <property type="match status" value="1"/>
</dbReference>
<feature type="compositionally biased region" description="Low complexity" evidence="3">
    <location>
        <begin position="371"/>
        <end position="390"/>
    </location>
</feature>
<feature type="region of interest" description="Disordered" evidence="3">
    <location>
        <begin position="752"/>
        <end position="777"/>
    </location>
</feature>
<dbReference type="PANTHER" id="PTHR24120:SF4">
    <property type="entry name" value="GH07239P"/>
    <property type="match status" value="1"/>
</dbReference>
<dbReference type="InterPro" id="IPR036770">
    <property type="entry name" value="Ankyrin_rpt-contain_sf"/>
</dbReference>
<evidence type="ECO:0000313" key="5">
    <source>
        <dbReference type="Proteomes" id="UP000315496"/>
    </source>
</evidence>
<dbReference type="Proteomes" id="UP000315496">
    <property type="component" value="Chromosome 1"/>
</dbReference>
<gene>
    <name evidence="4" type="ORF">GMRT_14249</name>
</gene>
<keyword evidence="2" id="KW-0175">Coiled coil</keyword>
<dbReference type="SUPFAM" id="SSF48403">
    <property type="entry name" value="Ankyrin repeat"/>
    <property type="match status" value="2"/>
</dbReference>
<sequence>MSLISAVKTGDADLVRTLLSEGCAQTEVDESGYNPLMLAIRRNSAELCEILAPTGSDYFNDRGQNALIIAAKENTALVIPYLATYCTYTADSDGLCPLCYAAREGYRAVCSALLSYCTIPRANVERAISMTKSSSQDTRKVLEKHLSELTDVPAPSTTPRTRVSSPLRIRREGLSDPATLEARRAKANGLADRKREEDSDSVLQEAQCENDRLRKEIQNLVLEKQTQMAKYEEELQKKDEELRSLREQLLALRSKFQSSEATTSNFTTSQIELEIINYELRQFGTEIESESEATIEKHASTLIRKLKLENTSLRDSLDDSNKLLRKKDLEIQVLRSDRLDRRLKNAYELRRTEDQQEINRLTHELEELRRQLSSSSNAHSPASNPLPASPEHTPEQAPPSQTSLIRSTVSPFKAKAVATSAQGSFSESSTSSRISSLLRSAIGLRSPEAYDATTSMVAVQGGQSQALLAQLKNCIDDLTVDLRASREEVRHTRELLESREEAILAKANPDAITLPEEIITRYLNTILNDGQQVFTEEGLSELRNNLRNALEGAKKQTELLRSYQLVNEQKSEECLRLQSLYDEKCQTDQDNVIKLAEAETLLLEQKQKISRLQKKPISGDLKALYADFNVVLKEEDSAVRALTEDLYSRIQSLQADALAAATDKKVYLGSYTQKSRELLVELQQVRRERDEIRTQLTDAQKEGQNLEEIKKELETLTGANTAIQTELSATKAKFASLSKKYQRMQEKAEIGTFSGVDDKEVAGSSENSSESNSENVGEEMYICDECLEKRKEISQLRTEKTRLQRQLESTTNRADKVMTDFETFVHVFEPGLNLKHLYVIARPTRPGRQPLQKSITLDSSTEIQNLCTRLRRALEQTGPTGHRGRRIQSVQSRKGISFADQATQTINIELPNPLPPKLQIPCQAKPESIINISPGPGGESMNVSALRDGEGDTTILHNTAIALSVLHMDQGNESINLSYLESDADRRLLDDGLLGSLRRGSTISPTTRPIRKLTLKSTRPGVQVVVPPTAPSTGFGGNSSSLLGPVHHTPQSPVEEQATFNIIKERSVPSLVLTKNTGMRGGELRSQSSSRIRSGTYSELSDDHSTAPFSASSSRLSRKARKLRPTRSESTTALHKMIEHVKTPLMKAVESNNPFDVQKHLEFARETLDDGTTALMLAAERGLIEIVQILKEPEAGLRRQTGETALALALRAGHFDVARELSNYEGIPIANVSHEGGRTTELMKAAKSNNLCLAWALLPAQKRLQDVGGRTAMMYAVDSGYFEMCRLLATCETGLKTTGGDTSLMIAAFKGNVNIVRLLAEAEAGERGHQQRSVGAGYTALQLAIFFGHLECVKILYDYEKDVKDDQGRTCVDYARLATSRSRKEGRAAVRAYLEERMSEKL</sequence>
<dbReference type="Pfam" id="PF12796">
    <property type="entry name" value="Ank_2"/>
    <property type="match status" value="3"/>
</dbReference>
<proteinExistence type="predicted"/>
<feature type="coiled-coil region" evidence="2">
    <location>
        <begin position="675"/>
        <end position="747"/>
    </location>
</feature>
<feature type="coiled-coil region" evidence="2">
    <location>
        <begin position="786"/>
        <end position="820"/>
    </location>
</feature>
<accession>A0A4Z1SXF4</accession>
<comment type="caution">
    <text evidence="4">The sequence shown here is derived from an EMBL/GenBank/DDBJ whole genome shotgun (WGS) entry which is preliminary data.</text>
</comment>
<feature type="compositionally biased region" description="Basic residues" evidence="3">
    <location>
        <begin position="1116"/>
        <end position="1125"/>
    </location>
</feature>
<keyword evidence="5" id="KW-1185">Reference proteome</keyword>
<feature type="repeat" description="ANK" evidence="1">
    <location>
        <begin position="1170"/>
        <end position="1202"/>
    </location>
</feature>
<evidence type="ECO:0000256" key="3">
    <source>
        <dbReference type="SAM" id="MobiDB-lite"/>
    </source>
</evidence>
<feature type="region of interest" description="Disordered" evidence="3">
    <location>
        <begin position="368"/>
        <end position="403"/>
    </location>
</feature>
<feature type="compositionally biased region" description="Polar residues" evidence="3">
    <location>
        <begin position="1085"/>
        <end position="1099"/>
    </location>
</feature>